<evidence type="ECO:0000256" key="5">
    <source>
        <dbReference type="SAM" id="Phobius"/>
    </source>
</evidence>
<keyword evidence="7" id="KW-1185">Reference proteome</keyword>
<evidence type="ECO:0000313" key="6">
    <source>
        <dbReference type="EMBL" id="KAF7297473.1"/>
    </source>
</evidence>
<dbReference type="GO" id="GO:0016020">
    <property type="term" value="C:membrane"/>
    <property type="evidence" value="ECO:0007669"/>
    <property type="project" value="UniProtKB-SubCell"/>
</dbReference>
<dbReference type="Pfam" id="PF01124">
    <property type="entry name" value="MAPEG"/>
    <property type="match status" value="1"/>
</dbReference>
<proteinExistence type="predicted"/>
<dbReference type="InterPro" id="IPR001129">
    <property type="entry name" value="Membr-assoc_MAPEG"/>
</dbReference>
<dbReference type="Proteomes" id="UP000636479">
    <property type="component" value="Unassembled WGS sequence"/>
</dbReference>
<dbReference type="SUPFAM" id="SSF161084">
    <property type="entry name" value="MAPEG domain-like"/>
    <property type="match status" value="1"/>
</dbReference>
<organism evidence="6 7">
    <name type="scientific">Mycena indigotica</name>
    <dbReference type="NCBI Taxonomy" id="2126181"/>
    <lineage>
        <taxon>Eukaryota</taxon>
        <taxon>Fungi</taxon>
        <taxon>Dikarya</taxon>
        <taxon>Basidiomycota</taxon>
        <taxon>Agaricomycotina</taxon>
        <taxon>Agaricomycetes</taxon>
        <taxon>Agaricomycetidae</taxon>
        <taxon>Agaricales</taxon>
        <taxon>Marasmiineae</taxon>
        <taxon>Mycenaceae</taxon>
        <taxon>Mycena</taxon>
    </lineage>
</organism>
<keyword evidence="2 5" id="KW-0812">Transmembrane</keyword>
<feature type="transmembrane region" description="Helical" evidence="5">
    <location>
        <begin position="12"/>
        <end position="28"/>
    </location>
</feature>
<comment type="caution">
    <text evidence="6">The sequence shown here is derived from an EMBL/GenBank/DDBJ whole genome shotgun (WGS) entry which is preliminary data.</text>
</comment>
<reference evidence="6" key="1">
    <citation type="submission" date="2020-05" db="EMBL/GenBank/DDBJ databases">
        <title>Mycena genomes resolve the evolution of fungal bioluminescence.</title>
        <authorList>
            <person name="Tsai I.J."/>
        </authorList>
    </citation>
    <scope>NUCLEOTIDE SEQUENCE</scope>
    <source>
        <strain evidence="6">171206Taipei</strain>
    </source>
</reference>
<gene>
    <name evidence="6" type="ORF">MIND_00981000</name>
</gene>
<evidence type="ECO:0000256" key="4">
    <source>
        <dbReference type="ARBA" id="ARBA00023136"/>
    </source>
</evidence>
<dbReference type="GeneID" id="59348936"/>
<sequence length="154" mass="16754">MPGLSLDSPLSLYSIPAMWATAFAPVVLRTMTIMKTKGYNNLAPRGNTAQVANDKAVPPAVAARIQRLEGAHYNGMENFPLWASAVLAANYAGLDNRKVNTISLVYILGRVLYNYFYITQRTVTQSNLRSVVFFGILPLPVYLLISAASKVASG</sequence>
<evidence type="ECO:0000256" key="3">
    <source>
        <dbReference type="ARBA" id="ARBA00022989"/>
    </source>
</evidence>
<dbReference type="Gene3D" id="1.20.120.550">
    <property type="entry name" value="Membrane associated eicosanoid/glutathione metabolism-like domain"/>
    <property type="match status" value="1"/>
</dbReference>
<keyword evidence="3 5" id="KW-1133">Transmembrane helix</keyword>
<evidence type="ECO:0000313" key="7">
    <source>
        <dbReference type="Proteomes" id="UP000636479"/>
    </source>
</evidence>
<dbReference type="OrthoDB" id="2122304at2759"/>
<dbReference type="PANTHER" id="PTHR35371">
    <property type="entry name" value="INNER MEMBRANE PROTEIN"/>
    <property type="match status" value="1"/>
</dbReference>
<dbReference type="InterPro" id="IPR023352">
    <property type="entry name" value="MAPEG-like_dom_sf"/>
</dbReference>
<dbReference type="EMBL" id="JACAZF010000008">
    <property type="protein sequence ID" value="KAF7297473.1"/>
    <property type="molecule type" value="Genomic_DNA"/>
</dbReference>
<name>A0A8H6SEI3_9AGAR</name>
<keyword evidence="4 5" id="KW-0472">Membrane</keyword>
<dbReference type="PANTHER" id="PTHR35371:SF1">
    <property type="entry name" value="BLR7753 PROTEIN"/>
    <property type="match status" value="1"/>
</dbReference>
<dbReference type="AlphaFoldDB" id="A0A8H6SEI3"/>
<protein>
    <submittedName>
        <fullName evidence="6">Uncharacterized protein</fullName>
    </submittedName>
</protein>
<evidence type="ECO:0000256" key="1">
    <source>
        <dbReference type="ARBA" id="ARBA00004370"/>
    </source>
</evidence>
<evidence type="ECO:0000256" key="2">
    <source>
        <dbReference type="ARBA" id="ARBA00022692"/>
    </source>
</evidence>
<accession>A0A8H6SEI3</accession>
<comment type="subcellular location">
    <subcellularLocation>
        <location evidence="1">Membrane</location>
    </subcellularLocation>
</comment>
<feature type="transmembrane region" description="Helical" evidence="5">
    <location>
        <begin position="130"/>
        <end position="148"/>
    </location>
</feature>
<dbReference type="RefSeq" id="XP_037217832.1">
    <property type="nucleotide sequence ID" value="XM_037366420.1"/>
</dbReference>